<protein>
    <submittedName>
        <fullName evidence="1">Uncharacterized protein</fullName>
    </submittedName>
</protein>
<dbReference type="AlphaFoldDB" id="A0A6C0DGQ0"/>
<accession>A0A6C0DGQ0</accession>
<reference evidence="1" key="1">
    <citation type="journal article" date="2020" name="Nature">
        <title>Giant virus diversity and host interactions through global metagenomics.</title>
        <authorList>
            <person name="Schulz F."/>
            <person name="Roux S."/>
            <person name="Paez-Espino D."/>
            <person name="Jungbluth S."/>
            <person name="Walsh D.A."/>
            <person name="Denef V.J."/>
            <person name="McMahon K.D."/>
            <person name="Konstantinidis K.T."/>
            <person name="Eloe-Fadrosh E.A."/>
            <person name="Kyrpides N.C."/>
            <person name="Woyke T."/>
        </authorList>
    </citation>
    <scope>NUCLEOTIDE SEQUENCE</scope>
    <source>
        <strain evidence="1">GVMAG-M-3300023174-176</strain>
    </source>
</reference>
<organism evidence="1">
    <name type="scientific">viral metagenome</name>
    <dbReference type="NCBI Taxonomy" id="1070528"/>
    <lineage>
        <taxon>unclassified sequences</taxon>
        <taxon>metagenomes</taxon>
        <taxon>organismal metagenomes</taxon>
    </lineage>
</organism>
<sequence length="174" mass="19373">MKQSLFMIGLLVAVVAVCAYMNQGPLEAFLTYVFVPRWQGSGQRWKPKYVTYVENFADQPAFVASEPEKDDVTTFLPNSPAVANLDVNDTYTLLRGDNGITPMPAPGQNSCVNSQTCYMTDFSHLLEQGGNFRQFTNNYKRQGPDNCTAPFQEMVASFYKPYDLVVPSAPANCI</sequence>
<dbReference type="EMBL" id="MN739613">
    <property type="protein sequence ID" value="QHT15707.1"/>
    <property type="molecule type" value="Genomic_DNA"/>
</dbReference>
<proteinExistence type="predicted"/>
<name>A0A6C0DGQ0_9ZZZZ</name>
<evidence type="ECO:0000313" key="1">
    <source>
        <dbReference type="EMBL" id="QHT15707.1"/>
    </source>
</evidence>